<reference evidence="2" key="1">
    <citation type="submission" date="2011-08" db="EMBL/GenBank/DDBJ databases">
        <authorList>
            <person name="Rombauts S."/>
        </authorList>
    </citation>
    <scope>NUCLEOTIDE SEQUENCE</scope>
    <source>
        <strain evidence="2">London</strain>
    </source>
</reference>
<evidence type="ECO:0000313" key="2">
    <source>
        <dbReference type="Proteomes" id="UP000015104"/>
    </source>
</evidence>
<reference evidence="1" key="2">
    <citation type="submission" date="2015-06" db="UniProtKB">
        <authorList>
            <consortium name="EnsemblMetazoa"/>
        </authorList>
    </citation>
    <scope>IDENTIFICATION</scope>
</reference>
<dbReference type="HOGENOM" id="CLU_3423490_0_0_1"/>
<name>T1L3W5_TETUR</name>
<protein>
    <submittedName>
        <fullName evidence="1">Uncharacterized protein</fullName>
    </submittedName>
</protein>
<dbReference type="AlphaFoldDB" id="T1L3W5"/>
<evidence type="ECO:0000313" key="1">
    <source>
        <dbReference type="EnsemblMetazoa" id="tetur36g01350.1"/>
    </source>
</evidence>
<keyword evidence="2" id="KW-1185">Reference proteome</keyword>
<dbReference type="Proteomes" id="UP000015104">
    <property type="component" value="Unassembled WGS sequence"/>
</dbReference>
<accession>T1L3W5</accession>
<dbReference type="EnsemblMetazoa" id="tetur36g01350.1">
    <property type="protein sequence ID" value="tetur36g01350.1"/>
    <property type="gene ID" value="tetur36g01350"/>
</dbReference>
<organism evidence="1 2">
    <name type="scientific">Tetranychus urticae</name>
    <name type="common">Two-spotted spider mite</name>
    <dbReference type="NCBI Taxonomy" id="32264"/>
    <lineage>
        <taxon>Eukaryota</taxon>
        <taxon>Metazoa</taxon>
        <taxon>Ecdysozoa</taxon>
        <taxon>Arthropoda</taxon>
        <taxon>Chelicerata</taxon>
        <taxon>Arachnida</taxon>
        <taxon>Acari</taxon>
        <taxon>Acariformes</taxon>
        <taxon>Trombidiformes</taxon>
        <taxon>Prostigmata</taxon>
        <taxon>Eleutherengona</taxon>
        <taxon>Raphignathae</taxon>
        <taxon>Tetranychoidea</taxon>
        <taxon>Tetranychidae</taxon>
        <taxon>Tetranychus</taxon>
    </lineage>
</organism>
<dbReference type="EMBL" id="CAEY01001047">
    <property type="status" value="NOT_ANNOTATED_CDS"/>
    <property type="molecule type" value="Genomic_DNA"/>
</dbReference>
<sequence length="23" mass="2700">MEQSTFHGWKGFGHFKHLLLKNG</sequence>
<proteinExistence type="predicted"/>